<dbReference type="PANTHER" id="PTHR21266:SF32">
    <property type="entry name" value="CHOLESTEROL 7-DESATURASE NVD"/>
    <property type="match status" value="1"/>
</dbReference>
<evidence type="ECO:0000256" key="18">
    <source>
        <dbReference type="SAM" id="Phobius"/>
    </source>
</evidence>
<feature type="region of interest" description="Disordered" evidence="17">
    <location>
        <begin position="284"/>
        <end position="322"/>
    </location>
</feature>
<dbReference type="EC" id="1.14.19.21" evidence="14"/>
<dbReference type="KEGG" id="nlo:107225306"/>
<feature type="transmembrane region" description="Helical" evidence="18">
    <location>
        <begin position="6"/>
        <end position="24"/>
    </location>
</feature>
<keyword evidence="9" id="KW-0408">Iron</keyword>
<dbReference type="GO" id="GO:0016020">
    <property type="term" value="C:membrane"/>
    <property type="evidence" value="ECO:0007669"/>
    <property type="project" value="UniProtKB-SubCell"/>
</dbReference>
<evidence type="ECO:0000256" key="12">
    <source>
        <dbReference type="ARBA" id="ARBA00025712"/>
    </source>
</evidence>
<evidence type="ECO:0000256" key="13">
    <source>
        <dbReference type="ARBA" id="ARBA00025729"/>
    </source>
</evidence>
<reference evidence="21 22" key="1">
    <citation type="submission" date="2025-04" db="UniProtKB">
        <authorList>
            <consortium name="RefSeq"/>
        </authorList>
    </citation>
    <scope>IDENTIFICATION</scope>
    <source>
        <tissue evidence="23">Thorax and Abdomen</tissue>
        <tissue evidence="21 22">Whole body</tissue>
    </source>
</reference>
<evidence type="ECO:0000313" key="22">
    <source>
        <dbReference type="RefSeq" id="XP_015521218.1"/>
    </source>
</evidence>
<name>A0A6J0C3V1_NEOLC</name>
<evidence type="ECO:0000256" key="4">
    <source>
        <dbReference type="ARBA" id="ARBA00022692"/>
    </source>
</evidence>
<dbReference type="GeneID" id="107225306"/>
<evidence type="ECO:0000256" key="2">
    <source>
        <dbReference type="ARBA" id="ARBA00004370"/>
    </source>
</evidence>
<dbReference type="SUPFAM" id="SSF55961">
    <property type="entry name" value="Bet v1-like"/>
    <property type="match status" value="1"/>
</dbReference>
<dbReference type="Gene3D" id="3.90.380.10">
    <property type="entry name" value="Naphthalene 1,2-dioxygenase Alpha Subunit, Chain A, domain 1"/>
    <property type="match status" value="1"/>
</dbReference>
<comment type="subcellular location">
    <subcellularLocation>
        <location evidence="2">Membrane</location>
    </subcellularLocation>
</comment>
<dbReference type="PANTHER" id="PTHR21266">
    <property type="entry name" value="IRON-SULFUR DOMAIN CONTAINING PROTEIN"/>
    <property type="match status" value="1"/>
</dbReference>
<dbReference type="GO" id="GO:0046872">
    <property type="term" value="F:metal ion binding"/>
    <property type="evidence" value="ECO:0007669"/>
    <property type="project" value="UniProtKB-KW"/>
</dbReference>
<comment type="cofactor">
    <cofactor evidence="1">
        <name>Fe cation</name>
        <dbReference type="ChEBI" id="CHEBI:24875"/>
    </cofactor>
</comment>
<dbReference type="GO" id="GO:0170056">
    <property type="term" value="F:cholesterol 7-desaturase [NAD(P)H] activity"/>
    <property type="evidence" value="ECO:0007669"/>
    <property type="project" value="UniProtKB-EC"/>
</dbReference>
<sequence length="463" mass="52320">MAVVWWIVSAVTSALILIYLAFFWKINWIKDLTENDAKRSWLNKRLGDGKSGGGSRNKNRKVGHLPPVYPNGWFALLESSHLKRGEAKHISALGQNFAVFRTQKGTVSVLDAYCPHLGANMGEGGRVRGDCLECPFHGWLFRGADGRCQDIPYSDKVPEFAKTKAWDCCEVNQLIFVWHHAENAKPSWRPQALGEISDGRWRYHGRNEFIVNSHIQEIPENGADWAHLSAVHGPSILLSERVPWLARHSWTGAEWTSHVSPPQERTMAKEEEAGKAQAEEECGAEVDNAPETDPNISRENVAGTGKFENGGGKISKDKTASGNKSHKAIMRLRHSLILFERIPILELDVRAEQIGPGYVELLVQSSMGPMCILQTVTPLEPLMQRVTHLMFAPPLLAPLATLVLFGESVMFERDVAVWNHKRFEQRPLLVREDRSILAYRRWYAQFYSPHSPTYQSTTRSLQW</sequence>
<evidence type="ECO:0000256" key="3">
    <source>
        <dbReference type="ARBA" id="ARBA00004972"/>
    </source>
</evidence>
<evidence type="ECO:0000256" key="17">
    <source>
        <dbReference type="SAM" id="MobiDB-lite"/>
    </source>
</evidence>
<evidence type="ECO:0000313" key="20">
    <source>
        <dbReference type="Proteomes" id="UP000829291"/>
    </source>
</evidence>
<dbReference type="Gene3D" id="2.102.10.10">
    <property type="entry name" value="Rieske [2Fe-2S] iron-sulphur domain"/>
    <property type="match status" value="1"/>
</dbReference>
<dbReference type="RefSeq" id="XP_046598762.1">
    <property type="nucleotide sequence ID" value="XM_046742806.1"/>
</dbReference>
<evidence type="ECO:0000259" key="19">
    <source>
        <dbReference type="PROSITE" id="PS51296"/>
    </source>
</evidence>
<evidence type="ECO:0000256" key="1">
    <source>
        <dbReference type="ARBA" id="ARBA00001962"/>
    </source>
</evidence>
<dbReference type="InterPro" id="IPR045605">
    <property type="entry name" value="KshA-like_C"/>
</dbReference>
<evidence type="ECO:0000256" key="10">
    <source>
        <dbReference type="ARBA" id="ARBA00023014"/>
    </source>
</evidence>
<dbReference type="GO" id="GO:0051537">
    <property type="term" value="F:2 iron, 2 sulfur cluster binding"/>
    <property type="evidence" value="ECO:0007669"/>
    <property type="project" value="UniProtKB-KW"/>
</dbReference>
<dbReference type="GO" id="GO:0008203">
    <property type="term" value="P:cholesterol metabolic process"/>
    <property type="evidence" value="ECO:0007669"/>
    <property type="project" value="InterPro"/>
</dbReference>
<dbReference type="InterPro" id="IPR036922">
    <property type="entry name" value="Rieske_2Fe-2S_sf"/>
</dbReference>
<keyword evidence="7 18" id="KW-1133">Transmembrane helix</keyword>
<comment type="pathway">
    <text evidence="3">Hormone biosynthesis.</text>
</comment>
<evidence type="ECO:0000313" key="23">
    <source>
        <dbReference type="RefSeq" id="XP_046598762.1"/>
    </source>
</evidence>
<accession>A0A6J0C3V1</accession>
<feature type="domain" description="Rieske" evidence="19">
    <location>
        <begin position="74"/>
        <end position="177"/>
    </location>
</feature>
<evidence type="ECO:0000256" key="15">
    <source>
        <dbReference type="ARBA" id="ARBA00047853"/>
    </source>
</evidence>
<keyword evidence="10" id="KW-0411">Iron-sulfur</keyword>
<evidence type="ECO:0000256" key="8">
    <source>
        <dbReference type="ARBA" id="ARBA00023002"/>
    </source>
</evidence>
<dbReference type="GO" id="GO:0005737">
    <property type="term" value="C:cytoplasm"/>
    <property type="evidence" value="ECO:0007669"/>
    <property type="project" value="TreeGrafter"/>
</dbReference>
<gene>
    <name evidence="21 22 23" type="primary">LOC107225306</name>
</gene>
<comment type="similarity">
    <text evidence="13">Belongs to the cholesterol 7-desaturase family.</text>
</comment>
<dbReference type="CTD" id="5740633"/>
<dbReference type="PROSITE" id="PS51296">
    <property type="entry name" value="RIESKE"/>
    <property type="match status" value="1"/>
</dbReference>
<comment type="catalytic activity">
    <reaction evidence="15">
        <text>cholesterol + NADH + O2 + H(+) = 7-dehydrocholesterol + NAD(+) + 2 H2O</text>
        <dbReference type="Rhea" id="RHEA:51644"/>
        <dbReference type="ChEBI" id="CHEBI:15377"/>
        <dbReference type="ChEBI" id="CHEBI:15378"/>
        <dbReference type="ChEBI" id="CHEBI:15379"/>
        <dbReference type="ChEBI" id="CHEBI:16113"/>
        <dbReference type="ChEBI" id="CHEBI:17759"/>
        <dbReference type="ChEBI" id="CHEBI:57540"/>
        <dbReference type="ChEBI" id="CHEBI:57945"/>
        <dbReference type="EC" id="1.14.19.21"/>
    </reaction>
    <physiologicalReaction direction="left-to-right" evidence="15">
        <dbReference type="Rhea" id="RHEA:51645"/>
    </physiologicalReaction>
</comment>
<dbReference type="AlphaFoldDB" id="A0A6J0C3V1"/>
<protein>
    <recommendedName>
        <fullName evidence="14">cholesterol 7-desaturase</fullName>
        <ecNumber evidence="14">1.14.19.21</ecNumber>
    </recommendedName>
</protein>
<proteinExistence type="inferred from homology"/>
<dbReference type="InterPro" id="IPR050584">
    <property type="entry name" value="Cholesterol_7-desaturase"/>
</dbReference>
<dbReference type="Pfam" id="PF19298">
    <property type="entry name" value="KshA_C"/>
    <property type="match status" value="2"/>
</dbReference>
<keyword evidence="5" id="KW-0001">2Fe-2S</keyword>
<dbReference type="Proteomes" id="UP000829291">
    <property type="component" value="Chromosome 6"/>
</dbReference>
<keyword evidence="11 18" id="KW-0472">Membrane</keyword>
<dbReference type="RefSeq" id="XP_015521217.1">
    <property type="nucleotide sequence ID" value="XM_015665731.1"/>
</dbReference>
<evidence type="ECO:0000256" key="16">
    <source>
        <dbReference type="ARBA" id="ARBA00049548"/>
    </source>
</evidence>
<organism evidence="20 22">
    <name type="scientific">Neodiprion lecontei</name>
    <name type="common">Redheaded pine sawfly</name>
    <dbReference type="NCBI Taxonomy" id="441921"/>
    <lineage>
        <taxon>Eukaryota</taxon>
        <taxon>Metazoa</taxon>
        <taxon>Ecdysozoa</taxon>
        <taxon>Arthropoda</taxon>
        <taxon>Hexapoda</taxon>
        <taxon>Insecta</taxon>
        <taxon>Pterygota</taxon>
        <taxon>Neoptera</taxon>
        <taxon>Endopterygota</taxon>
        <taxon>Hymenoptera</taxon>
        <taxon>Tenthredinoidea</taxon>
        <taxon>Diprionidae</taxon>
        <taxon>Diprioninae</taxon>
        <taxon>Neodiprion</taxon>
    </lineage>
</organism>
<keyword evidence="4 18" id="KW-0812">Transmembrane</keyword>
<dbReference type="InterPro" id="IPR017941">
    <property type="entry name" value="Rieske_2Fe-2S"/>
</dbReference>
<dbReference type="RefSeq" id="XP_015521218.1">
    <property type="nucleotide sequence ID" value="XM_015665732.1"/>
</dbReference>
<comment type="pathway">
    <text evidence="12">Steroid hormone biosynthesis; dafachronic acid biosynthesis.</text>
</comment>
<evidence type="ECO:0000256" key="7">
    <source>
        <dbReference type="ARBA" id="ARBA00022989"/>
    </source>
</evidence>
<dbReference type="SUPFAM" id="SSF50022">
    <property type="entry name" value="ISP domain"/>
    <property type="match status" value="1"/>
</dbReference>
<keyword evidence="20" id="KW-1185">Reference proteome</keyword>
<keyword evidence="6" id="KW-0479">Metal-binding</keyword>
<keyword evidence="8" id="KW-0560">Oxidoreductase</keyword>
<evidence type="ECO:0000256" key="14">
    <source>
        <dbReference type="ARBA" id="ARBA00026095"/>
    </source>
</evidence>
<evidence type="ECO:0000313" key="21">
    <source>
        <dbReference type="RefSeq" id="XP_015521217.1"/>
    </source>
</evidence>
<evidence type="ECO:0000256" key="5">
    <source>
        <dbReference type="ARBA" id="ARBA00022714"/>
    </source>
</evidence>
<dbReference type="Pfam" id="PF00355">
    <property type="entry name" value="Rieske"/>
    <property type="match status" value="1"/>
</dbReference>
<evidence type="ECO:0000256" key="9">
    <source>
        <dbReference type="ARBA" id="ARBA00023004"/>
    </source>
</evidence>
<evidence type="ECO:0000256" key="11">
    <source>
        <dbReference type="ARBA" id="ARBA00023136"/>
    </source>
</evidence>
<dbReference type="UniPathway" id="UPA01020"/>
<dbReference type="OrthoDB" id="426882at2759"/>
<evidence type="ECO:0000256" key="6">
    <source>
        <dbReference type="ARBA" id="ARBA00022723"/>
    </source>
</evidence>
<comment type="catalytic activity">
    <reaction evidence="16">
        <text>cholesterol + NADPH + O2 + H(+) = 7-dehydrocholesterol + NADP(+) + 2 H2O</text>
        <dbReference type="Rhea" id="RHEA:45024"/>
        <dbReference type="ChEBI" id="CHEBI:15377"/>
        <dbReference type="ChEBI" id="CHEBI:15378"/>
        <dbReference type="ChEBI" id="CHEBI:15379"/>
        <dbReference type="ChEBI" id="CHEBI:16113"/>
        <dbReference type="ChEBI" id="CHEBI:17759"/>
        <dbReference type="ChEBI" id="CHEBI:57783"/>
        <dbReference type="ChEBI" id="CHEBI:58349"/>
        <dbReference type="EC" id="1.14.19.21"/>
    </reaction>
    <physiologicalReaction direction="left-to-right" evidence="16">
        <dbReference type="Rhea" id="RHEA:45025"/>
    </physiologicalReaction>
</comment>